<protein>
    <submittedName>
        <fullName evidence="1">Uncharacterized protein</fullName>
    </submittedName>
</protein>
<proteinExistence type="predicted"/>
<evidence type="ECO:0000313" key="1">
    <source>
        <dbReference type="EMBL" id="KDO59838.1"/>
    </source>
</evidence>
<evidence type="ECO:0000313" key="2">
    <source>
        <dbReference type="Proteomes" id="UP000027120"/>
    </source>
</evidence>
<name>A0A067EXM2_CITSI</name>
<gene>
    <name evidence="1" type="ORF">CISIN_1g037799mg</name>
</gene>
<reference evidence="1 2" key="1">
    <citation type="submission" date="2014-04" db="EMBL/GenBank/DDBJ databases">
        <authorList>
            <consortium name="International Citrus Genome Consortium"/>
            <person name="Gmitter F."/>
            <person name="Chen C."/>
            <person name="Farmerie W."/>
            <person name="Harkins T."/>
            <person name="Desany B."/>
            <person name="Mohiuddin M."/>
            <person name="Kodira C."/>
            <person name="Borodovsky M."/>
            <person name="Lomsadze A."/>
            <person name="Burns P."/>
            <person name="Jenkins J."/>
            <person name="Prochnik S."/>
            <person name="Shu S."/>
            <person name="Chapman J."/>
            <person name="Pitluck S."/>
            <person name="Schmutz J."/>
            <person name="Rokhsar D."/>
        </authorList>
    </citation>
    <scope>NUCLEOTIDE SEQUENCE</scope>
</reference>
<dbReference type="Proteomes" id="UP000027120">
    <property type="component" value="Unassembled WGS sequence"/>
</dbReference>
<organism evidence="1 2">
    <name type="scientific">Citrus sinensis</name>
    <name type="common">Sweet orange</name>
    <name type="synonym">Citrus aurantium var. sinensis</name>
    <dbReference type="NCBI Taxonomy" id="2711"/>
    <lineage>
        <taxon>Eukaryota</taxon>
        <taxon>Viridiplantae</taxon>
        <taxon>Streptophyta</taxon>
        <taxon>Embryophyta</taxon>
        <taxon>Tracheophyta</taxon>
        <taxon>Spermatophyta</taxon>
        <taxon>Magnoliopsida</taxon>
        <taxon>eudicotyledons</taxon>
        <taxon>Gunneridae</taxon>
        <taxon>Pentapetalae</taxon>
        <taxon>rosids</taxon>
        <taxon>malvids</taxon>
        <taxon>Sapindales</taxon>
        <taxon>Rutaceae</taxon>
        <taxon>Aurantioideae</taxon>
        <taxon>Citrus</taxon>
    </lineage>
</organism>
<dbReference type="InterPro" id="IPR040256">
    <property type="entry name" value="At4g02000-like"/>
</dbReference>
<dbReference type="PANTHER" id="PTHR31286:SF99">
    <property type="entry name" value="DUF4283 DOMAIN-CONTAINING PROTEIN"/>
    <property type="match status" value="1"/>
</dbReference>
<keyword evidence="2" id="KW-1185">Reference proteome</keyword>
<dbReference type="PANTHER" id="PTHR31286">
    <property type="entry name" value="GLYCINE-RICH CELL WALL STRUCTURAL PROTEIN 1.8-LIKE"/>
    <property type="match status" value="1"/>
</dbReference>
<accession>A0A067EXM2</accession>
<dbReference type="EMBL" id="KK784936">
    <property type="protein sequence ID" value="KDO59838.1"/>
    <property type="molecule type" value="Genomic_DNA"/>
</dbReference>
<dbReference type="AlphaFoldDB" id="A0A067EXM2"/>
<sequence length="131" mass="15106">MHFLTLNNYLTVQPWTPSFDVNKTDMEQVNVWIRLPGLAVHLYNRKILQKLGELVGIVIRIDPHTASSARGRFARIAVRLSLDKPLVSQFVLDGKVQKVEYEGLPVICFTCGRYGHTFWTLDDSHEKRQKI</sequence>